<dbReference type="NCBIfam" id="TIGR01068">
    <property type="entry name" value="thioredoxin"/>
    <property type="match status" value="1"/>
</dbReference>
<dbReference type="PANTHER" id="PTHR45663">
    <property type="entry name" value="GEO12009P1"/>
    <property type="match status" value="1"/>
</dbReference>
<feature type="domain" description="Thioredoxin" evidence="9">
    <location>
        <begin position="1"/>
        <end position="107"/>
    </location>
</feature>
<evidence type="ECO:0000256" key="5">
    <source>
        <dbReference type="ARBA" id="ARBA00023157"/>
    </source>
</evidence>
<dbReference type="InterPro" id="IPR005746">
    <property type="entry name" value="Thioredoxin"/>
</dbReference>
<dbReference type="InterPro" id="IPR017937">
    <property type="entry name" value="Thioredoxin_CS"/>
</dbReference>
<evidence type="ECO:0000259" key="9">
    <source>
        <dbReference type="PROSITE" id="PS51352"/>
    </source>
</evidence>
<comment type="caution">
    <text evidence="10">The sequence shown here is derived from an EMBL/GenBank/DDBJ whole genome shotgun (WGS) entry which is preliminary data.</text>
</comment>
<proteinExistence type="inferred from homology"/>
<dbReference type="EMBL" id="JBBMFT010000001">
    <property type="protein sequence ID" value="MEQ2455039.1"/>
    <property type="molecule type" value="Genomic_DNA"/>
</dbReference>
<dbReference type="PANTHER" id="PTHR45663:SF11">
    <property type="entry name" value="GEO12009P1"/>
    <property type="match status" value="1"/>
</dbReference>
<keyword evidence="3" id="KW-0813">Transport</keyword>
<dbReference type="CDD" id="cd02947">
    <property type="entry name" value="TRX_family"/>
    <property type="match status" value="1"/>
</dbReference>
<evidence type="ECO:0000256" key="3">
    <source>
        <dbReference type="ARBA" id="ARBA00022448"/>
    </source>
</evidence>
<comment type="similarity">
    <text evidence="1 8">Belongs to the thioredoxin family.</text>
</comment>
<keyword evidence="4" id="KW-0249">Electron transport</keyword>
<evidence type="ECO:0000256" key="6">
    <source>
        <dbReference type="ARBA" id="ARBA00023284"/>
    </source>
</evidence>
<evidence type="ECO:0000256" key="8">
    <source>
        <dbReference type="PIRNR" id="PIRNR000077"/>
    </source>
</evidence>
<evidence type="ECO:0000256" key="4">
    <source>
        <dbReference type="ARBA" id="ARBA00022982"/>
    </source>
</evidence>
<sequence length="108" mass="12058">MAAMELTKEHFEALVLEADRPVLVDFWAPWCGYCRRIGPALDQIAAQYADKLTVYKVNVDEQPELEERFAVETIPTLLLFQGGKAGQPLVAPGSKAQIVEWLGTQQVQ</sequence>
<organism evidence="10 11">
    <name type="scientific">Flavonifractor hominis</name>
    <dbReference type="NCBI Taxonomy" id="3133178"/>
    <lineage>
        <taxon>Bacteria</taxon>
        <taxon>Bacillati</taxon>
        <taxon>Bacillota</taxon>
        <taxon>Clostridia</taxon>
        <taxon>Eubacteriales</taxon>
        <taxon>Oscillospiraceae</taxon>
        <taxon>Flavonifractor</taxon>
    </lineage>
</organism>
<accession>A0ABV1EKC4</accession>
<keyword evidence="11" id="KW-1185">Reference proteome</keyword>
<dbReference type="Pfam" id="PF00085">
    <property type="entry name" value="Thioredoxin"/>
    <property type="match status" value="1"/>
</dbReference>
<dbReference type="PRINTS" id="PR00421">
    <property type="entry name" value="THIOREDOXIN"/>
</dbReference>
<name>A0ABV1EKC4_9FIRM</name>
<evidence type="ECO:0000313" key="10">
    <source>
        <dbReference type="EMBL" id="MEQ2455039.1"/>
    </source>
</evidence>
<dbReference type="SUPFAM" id="SSF52833">
    <property type="entry name" value="Thioredoxin-like"/>
    <property type="match status" value="1"/>
</dbReference>
<evidence type="ECO:0000256" key="1">
    <source>
        <dbReference type="ARBA" id="ARBA00008987"/>
    </source>
</evidence>
<reference evidence="10 11" key="1">
    <citation type="submission" date="2024-03" db="EMBL/GenBank/DDBJ databases">
        <title>Human intestinal bacterial collection.</title>
        <authorList>
            <person name="Pauvert C."/>
            <person name="Hitch T.C.A."/>
            <person name="Clavel T."/>
        </authorList>
    </citation>
    <scope>NUCLEOTIDE SEQUENCE [LARGE SCALE GENOMIC DNA]</scope>
    <source>
        <strain evidence="10 11">CLA-AP-H34</strain>
    </source>
</reference>
<evidence type="ECO:0000256" key="2">
    <source>
        <dbReference type="ARBA" id="ARBA00020570"/>
    </source>
</evidence>
<evidence type="ECO:0000256" key="7">
    <source>
        <dbReference type="NCBIfam" id="TIGR01068"/>
    </source>
</evidence>
<dbReference type="PIRSF" id="PIRSF000077">
    <property type="entry name" value="Thioredoxin"/>
    <property type="match status" value="1"/>
</dbReference>
<protein>
    <recommendedName>
        <fullName evidence="2 7">Thioredoxin</fullName>
    </recommendedName>
</protein>
<dbReference type="Proteomes" id="UP001440599">
    <property type="component" value="Unassembled WGS sequence"/>
</dbReference>
<dbReference type="PROSITE" id="PS00194">
    <property type="entry name" value="THIOREDOXIN_1"/>
    <property type="match status" value="1"/>
</dbReference>
<gene>
    <name evidence="10" type="primary">trxA</name>
    <name evidence="10" type="ORF">WMO45_00765</name>
</gene>
<dbReference type="RefSeq" id="WP_349138719.1">
    <property type="nucleotide sequence ID" value="NZ_JBBMFT010000001.1"/>
</dbReference>
<dbReference type="Gene3D" id="3.40.30.10">
    <property type="entry name" value="Glutaredoxin"/>
    <property type="match status" value="1"/>
</dbReference>
<dbReference type="InterPro" id="IPR036249">
    <property type="entry name" value="Thioredoxin-like_sf"/>
</dbReference>
<dbReference type="PROSITE" id="PS51352">
    <property type="entry name" value="THIOREDOXIN_2"/>
    <property type="match status" value="1"/>
</dbReference>
<evidence type="ECO:0000313" key="11">
    <source>
        <dbReference type="Proteomes" id="UP001440599"/>
    </source>
</evidence>
<keyword evidence="5" id="KW-1015">Disulfide bond</keyword>
<dbReference type="InterPro" id="IPR013766">
    <property type="entry name" value="Thioredoxin_domain"/>
</dbReference>
<keyword evidence="6" id="KW-0676">Redox-active center</keyword>